<name>A0A1H3X4J4_BIZPA</name>
<dbReference type="InterPro" id="IPR050301">
    <property type="entry name" value="NTE"/>
</dbReference>
<dbReference type="Gene3D" id="3.40.1090.10">
    <property type="entry name" value="Cytosolic phospholipase A2 catalytic domain"/>
    <property type="match status" value="2"/>
</dbReference>
<protein>
    <submittedName>
        <fullName evidence="6">NTE family protein</fullName>
    </submittedName>
</protein>
<feature type="domain" description="PNPLA" evidence="5">
    <location>
        <begin position="8"/>
        <end position="166"/>
    </location>
</feature>
<dbReference type="GO" id="GO:0016042">
    <property type="term" value="P:lipid catabolic process"/>
    <property type="evidence" value="ECO:0007669"/>
    <property type="project" value="UniProtKB-UniRule"/>
</dbReference>
<keyword evidence="1 4" id="KW-0378">Hydrolase</keyword>
<dbReference type="SUPFAM" id="SSF52151">
    <property type="entry name" value="FabD/lysophospholipase-like"/>
    <property type="match status" value="1"/>
</dbReference>
<keyword evidence="3 4" id="KW-0443">Lipid metabolism</keyword>
<dbReference type="AlphaFoldDB" id="A0A1H3X4J4"/>
<proteinExistence type="predicted"/>
<keyword evidence="7" id="KW-1185">Reference proteome</keyword>
<dbReference type="CDD" id="cd07205">
    <property type="entry name" value="Pat_PNPLA6_PNPLA7_NTE1_like"/>
    <property type="match status" value="1"/>
</dbReference>
<feature type="short sequence motif" description="DGA/G" evidence="4">
    <location>
        <begin position="153"/>
        <end position="155"/>
    </location>
</feature>
<dbReference type="PROSITE" id="PS51635">
    <property type="entry name" value="PNPLA"/>
    <property type="match status" value="1"/>
</dbReference>
<dbReference type="GO" id="GO:0016787">
    <property type="term" value="F:hydrolase activity"/>
    <property type="evidence" value="ECO:0007669"/>
    <property type="project" value="UniProtKB-UniRule"/>
</dbReference>
<keyword evidence="2 4" id="KW-0442">Lipid degradation</keyword>
<dbReference type="InterPro" id="IPR002641">
    <property type="entry name" value="PNPLA_dom"/>
</dbReference>
<sequence length="260" mass="28743">MNPYKIGLVLSGGGVKGVAHIGLLKALEEHDIYPDCISGCSAGAMVGALYASGKTADEIFAIFQKVSLFSFSNFAFGKPGLIDLARFKAQFQTFFDVDTYESLPITLFINATDLIKGQTRIFSKGPLVDTILSSSAFPLVFSPYKIGDDLYVDGGVINNFPIEPLLNKCDYILGSYVNPIKDTEAKHITNTLNVMERVYEIATSYTSLQKLDHCNRIILPQALDSYNTFDMKKAALIYQMGYEEAKKSMPLILKELESLR</sequence>
<dbReference type="EMBL" id="FNQK01000004">
    <property type="protein sequence ID" value="SDZ93532.1"/>
    <property type="molecule type" value="Genomic_DNA"/>
</dbReference>
<feature type="active site" description="Proton acceptor" evidence="4">
    <location>
        <position position="153"/>
    </location>
</feature>
<feature type="short sequence motif" description="GXSXG" evidence="4">
    <location>
        <begin position="39"/>
        <end position="43"/>
    </location>
</feature>
<reference evidence="6 7" key="1">
    <citation type="submission" date="2016-10" db="EMBL/GenBank/DDBJ databases">
        <authorList>
            <person name="de Groot N.N."/>
        </authorList>
    </citation>
    <scope>NUCLEOTIDE SEQUENCE [LARGE SCALE GENOMIC DNA]</scope>
    <source>
        <strain evidence="6 7">DSM 23842</strain>
    </source>
</reference>
<feature type="active site" description="Nucleophile" evidence="4">
    <location>
        <position position="41"/>
    </location>
</feature>
<dbReference type="RefSeq" id="WP_092132750.1">
    <property type="nucleotide sequence ID" value="NZ_FNQK01000004.1"/>
</dbReference>
<dbReference type="InterPro" id="IPR016035">
    <property type="entry name" value="Acyl_Trfase/lysoPLipase"/>
</dbReference>
<organism evidence="6 7">
    <name type="scientific">Bizionia paragorgiae</name>
    <dbReference type="NCBI Taxonomy" id="283786"/>
    <lineage>
        <taxon>Bacteria</taxon>
        <taxon>Pseudomonadati</taxon>
        <taxon>Bacteroidota</taxon>
        <taxon>Flavobacteriia</taxon>
        <taxon>Flavobacteriales</taxon>
        <taxon>Flavobacteriaceae</taxon>
        <taxon>Bizionia</taxon>
    </lineage>
</organism>
<dbReference type="PANTHER" id="PTHR14226">
    <property type="entry name" value="NEUROPATHY TARGET ESTERASE/SWISS CHEESE D.MELANOGASTER"/>
    <property type="match status" value="1"/>
</dbReference>
<evidence type="ECO:0000256" key="4">
    <source>
        <dbReference type="PROSITE-ProRule" id="PRU01161"/>
    </source>
</evidence>
<dbReference type="OrthoDB" id="9770965at2"/>
<evidence type="ECO:0000256" key="3">
    <source>
        <dbReference type="ARBA" id="ARBA00023098"/>
    </source>
</evidence>
<evidence type="ECO:0000256" key="1">
    <source>
        <dbReference type="ARBA" id="ARBA00022801"/>
    </source>
</evidence>
<gene>
    <name evidence="6" type="ORF">SAMN04487990_104116</name>
</gene>
<evidence type="ECO:0000313" key="6">
    <source>
        <dbReference type="EMBL" id="SDZ93532.1"/>
    </source>
</evidence>
<dbReference type="Proteomes" id="UP000198846">
    <property type="component" value="Unassembled WGS sequence"/>
</dbReference>
<feature type="short sequence motif" description="GXGXXG" evidence="4">
    <location>
        <begin position="12"/>
        <end position="17"/>
    </location>
</feature>
<accession>A0A1H3X4J4</accession>
<dbReference type="PANTHER" id="PTHR14226:SF29">
    <property type="entry name" value="NEUROPATHY TARGET ESTERASE SWS"/>
    <property type="match status" value="1"/>
</dbReference>
<evidence type="ECO:0000256" key="2">
    <source>
        <dbReference type="ARBA" id="ARBA00022963"/>
    </source>
</evidence>
<evidence type="ECO:0000313" key="7">
    <source>
        <dbReference type="Proteomes" id="UP000198846"/>
    </source>
</evidence>
<evidence type="ECO:0000259" key="5">
    <source>
        <dbReference type="PROSITE" id="PS51635"/>
    </source>
</evidence>
<dbReference type="Pfam" id="PF01734">
    <property type="entry name" value="Patatin"/>
    <property type="match status" value="1"/>
</dbReference>